<evidence type="ECO:0000256" key="3">
    <source>
        <dbReference type="SAM" id="Coils"/>
    </source>
</evidence>
<feature type="compositionally biased region" description="Basic and acidic residues" evidence="4">
    <location>
        <begin position="749"/>
        <end position="768"/>
    </location>
</feature>
<feature type="region of interest" description="Disordered" evidence="4">
    <location>
        <begin position="737"/>
        <end position="768"/>
    </location>
</feature>
<sequence length="920" mass="104599">MDVSCLQGRSATVPGGRDKEGKPLIVITVPSDSPHIDVVPAFRYLLSLFSKTSRSRGLTVIVDARKGPWKVARSCIRQAIDAFSPEEPAEILVLRPDAFWDKQRVDNCASASNDKQVTFVPRSRLNKFADPSQLPVELGGSFVYDHDKWIENRQKVEEFYLDCDVALKELDELHRYVMASKMLRPSQVQEAISTGSDMAQSTKMLVFNATQTGKEIIENIEYENRTRKFASEHFDLSTPQDALDTIKKIDEIINDIKTKQQEIEEAWIQMEKVYVDTKDLGCLEDGIVKVINWILGPAEALLNAHQKVGYDVASAEELRAEHEAIELECWETYGAYAELVHRINALPDAHTLQHKDLVSQKDFMDFVCKSFAMRLERRRNLLITSLRFYRLVSEYFDRTSEVFDRLVMGIKVTESDKAGDILRQLEENQANLDLVERELRKEGDKLSDMLSMSVKDCLGRDIPVDRGEDIVNVRDVLDATTARRNIFVDSVEAQKLALERARLAAGHERDAAQAVRWLDELLEVMLRHHGHVGCAEREIQRQKDEHADFQETAKGTYDYGCQLLSAASALRRSCKLPVEEHAGLCQKLENSWGRLQGVSQEQMTRLRVSAVFHRSVEEQCNQLRDLREAVATIPLMEVGKKKMRVDYYFTKRERLIVEVGRMVRLGRMLRNRLKEPLCYGEKFLCSSEETEEPIDSIAKNEIAVEAITERLCEITLLAEELDFALQSAEQDCLAFSSTSTSTSSSASPDNDKQQEDMEHQIPPKREDLKSDEEFLTASESTLQHSRSSSYNTASECEHLVHSPWWEHSKDDLHKDLNKQKMVLAVGLPDLPPPKEVLKPSPEVPPGKVVREVIETTHLKVQQSHTLGVASFVLSSETVGEGAAKLDEEELERRLKEVGRCEEEAWKAYHNVTKQAIKGFL</sequence>
<dbReference type="CDD" id="cd00170">
    <property type="entry name" value="SEC14"/>
    <property type="match status" value="1"/>
</dbReference>
<gene>
    <name evidence="6" type="ORF">PHYEVI_LOCUS10803</name>
</gene>
<feature type="domain" description="SESTD1-like spectrin repeats region" evidence="5">
    <location>
        <begin position="384"/>
        <end position="485"/>
    </location>
</feature>
<dbReference type="GO" id="GO:0070273">
    <property type="term" value="F:phosphatidylinositol-4-phosphate binding"/>
    <property type="evidence" value="ECO:0007669"/>
    <property type="project" value="TreeGrafter"/>
</dbReference>
<dbReference type="GO" id="GO:0010314">
    <property type="term" value="F:phosphatidylinositol-5-phosphate binding"/>
    <property type="evidence" value="ECO:0007669"/>
    <property type="project" value="TreeGrafter"/>
</dbReference>
<evidence type="ECO:0000256" key="2">
    <source>
        <dbReference type="ARBA" id="ARBA00038285"/>
    </source>
</evidence>
<protein>
    <recommendedName>
        <fullName evidence="5">SESTD1-like spectrin repeats region domain-containing protein</fullName>
    </recommendedName>
</protein>
<feature type="compositionally biased region" description="Low complexity" evidence="4">
    <location>
        <begin position="737"/>
        <end position="747"/>
    </location>
</feature>
<dbReference type="PANTHER" id="PTHR46607">
    <property type="entry name" value="SEC14 DOMAIN AND SPECTRIN REPEAT-CONTAINING PROTEIN 1"/>
    <property type="match status" value="1"/>
</dbReference>
<dbReference type="PANTHER" id="PTHR46607:SF1">
    <property type="entry name" value="SEC14 DOMAIN AND SPECTRIN REPEAT-CONTAINING PROTEIN 1"/>
    <property type="match status" value="1"/>
</dbReference>
<organism evidence="6 7">
    <name type="scientific">Phyllotreta striolata</name>
    <name type="common">Striped flea beetle</name>
    <name type="synonym">Crioceris striolata</name>
    <dbReference type="NCBI Taxonomy" id="444603"/>
    <lineage>
        <taxon>Eukaryota</taxon>
        <taxon>Metazoa</taxon>
        <taxon>Ecdysozoa</taxon>
        <taxon>Arthropoda</taxon>
        <taxon>Hexapoda</taxon>
        <taxon>Insecta</taxon>
        <taxon>Pterygota</taxon>
        <taxon>Neoptera</taxon>
        <taxon>Endopterygota</taxon>
        <taxon>Coleoptera</taxon>
        <taxon>Polyphaga</taxon>
        <taxon>Cucujiformia</taxon>
        <taxon>Chrysomeloidea</taxon>
        <taxon>Chrysomelidae</taxon>
        <taxon>Galerucinae</taxon>
        <taxon>Alticini</taxon>
        <taxon>Phyllotreta</taxon>
    </lineage>
</organism>
<dbReference type="Pfam" id="PF24915">
    <property type="entry name" value="Spectrin_SESTD1"/>
    <property type="match status" value="1"/>
</dbReference>
<evidence type="ECO:0000256" key="4">
    <source>
        <dbReference type="SAM" id="MobiDB-lite"/>
    </source>
</evidence>
<dbReference type="EMBL" id="OU900101">
    <property type="protein sequence ID" value="CAG9864550.1"/>
    <property type="molecule type" value="Genomic_DNA"/>
</dbReference>
<dbReference type="Gene3D" id="1.20.58.60">
    <property type="match status" value="2"/>
</dbReference>
<dbReference type="GO" id="GO:0043325">
    <property type="term" value="F:phosphatidylinositol-3,4-bisphosphate binding"/>
    <property type="evidence" value="ECO:0007669"/>
    <property type="project" value="TreeGrafter"/>
</dbReference>
<proteinExistence type="inferred from homology"/>
<dbReference type="InterPro" id="IPR001251">
    <property type="entry name" value="CRAL-TRIO_dom"/>
</dbReference>
<accession>A0A9N9TW15</accession>
<evidence type="ECO:0000313" key="6">
    <source>
        <dbReference type="EMBL" id="CAG9864550.1"/>
    </source>
</evidence>
<feature type="coiled-coil region" evidence="3">
    <location>
        <begin position="418"/>
        <end position="445"/>
    </location>
</feature>
<dbReference type="GO" id="GO:0080025">
    <property type="term" value="F:phosphatidylinositol-3,5-bisphosphate binding"/>
    <property type="evidence" value="ECO:0007669"/>
    <property type="project" value="TreeGrafter"/>
</dbReference>
<dbReference type="Proteomes" id="UP001153712">
    <property type="component" value="Chromosome 8"/>
</dbReference>
<comment type="similarity">
    <text evidence="2">Belongs to the SOLO family.</text>
</comment>
<dbReference type="GO" id="GO:0005546">
    <property type="term" value="F:phosphatidylinositol-4,5-bisphosphate binding"/>
    <property type="evidence" value="ECO:0007669"/>
    <property type="project" value="TreeGrafter"/>
</dbReference>
<evidence type="ECO:0000259" key="5">
    <source>
        <dbReference type="Pfam" id="PF24915"/>
    </source>
</evidence>
<keyword evidence="3" id="KW-0175">Coiled coil</keyword>
<reference evidence="6" key="1">
    <citation type="submission" date="2022-01" db="EMBL/GenBank/DDBJ databases">
        <authorList>
            <person name="King R."/>
        </authorList>
    </citation>
    <scope>NUCLEOTIDE SEQUENCE</scope>
</reference>
<dbReference type="SUPFAM" id="SSF46966">
    <property type="entry name" value="Spectrin repeat"/>
    <property type="match status" value="2"/>
</dbReference>
<evidence type="ECO:0000256" key="1">
    <source>
        <dbReference type="ARBA" id="ARBA00022737"/>
    </source>
</evidence>
<dbReference type="InterPro" id="IPR056804">
    <property type="entry name" value="Spectrin_SESTD1"/>
</dbReference>
<keyword evidence="1" id="KW-0677">Repeat</keyword>
<keyword evidence="7" id="KW-1185">Reference proteome</keyword>
<dbReference type="InterPro" id="IPR036865">
    <property type="entry name" value="CRAL-TRIO_dom_sf"/>
</dbReference>
<dbReference type="GO" id="GO:0032266">
    <property type="term" value="F:phosphatidylinositol-3-phosphate binding"/>
    <property type="evidence" value="ECO:0007669"/>
    <property type="project" value="TreeGrafter"/>
</dbReference>
<dbReference type="SUPFAM" id="SSF52087">
    <property type="entry name" value="CRAL/TRIO domain"/>
    <property type="match status" value="1"/>
</dbReference>
<name>A0A9N9TW15_PHYSR</name>
<dbReference type="OrthoDB" id="2152335at2759"/>
<evidence type="ECO:0000313" key="7">
    <source>
        <dbReference type="Proteomes" id="UP001153712"/>
    </source>
</evidence>
<dbReference type="AlphaFoldDB" id="A0A9N9TW15"/>